<dbReference type="AlphaFoldDB" id="A0A9W9TVF1"/>
<evidence type="ECO:0000256" key="1">
    <source>
        <dbReference type="SAM" id="Phobius"/>
    </source>
</evidence>
<accession>A0A9W9TVF1</accession>
<dbReference type="Proteomes" id="UP001147733">
    <property type="component" value="Unassembled WGS sequence"/>
</dbReference>
<evidence type="ECO:0000313" key="2">
    <source>
        <dbReference type="EMBL" id="KAJ5242932.1"/>
    </source>
</evidence>
<comment type="caution">
    <text evidence="2">The sequence shown here is derived from an EMBL/GenBank/DDBJ whole genome shotgun (WGS) entry which is preliminary data.</text>
</comment>
<protein>
    <submittedName>
        <fullName evidence="2">Uncharacterized protein</fullName>
    </submittedName>
</protein>
<keyword evidence="3" id="KW-1185">Reference proteome</keyword>
<gene>
    <name evidence="2" type="ORF">N7469_001259</name>
</gene>
<proteinExistence type="predicted"/>
<reference evidence="2" key="2">
    <citation type="journal article" date="2023" name="IMA Fungus">
        <title>Comparative genomic study of the Penicillium genus elucidates a diverse pangenome and 15 lateral gene transfer events.</title>
        <authorList>
            <person name="Petersen C."/>
            <person name="Sorensen T."/>
            <person name="Nielsen M.R."/>
            <person name="Sondergaard T.E."/>
            <person name="Sorensen J.L."/>
            <person name="Fitzpatrick D.A."/>
            <person name="Frisvad J.C."/>
            <person name="Nielsen K.L."/>
        </authorList>
    </citation>
    <scope>NUCLEOTIDE SEQUENCE</scope>
    <source>
        <strain evidence="2">IBT 23319</strain>
    </source>
</reference>
<keyword evidence="1" id="KW-1133">Transmembrane helix</keyword>
<dbReference type="RefSeq" id="XP_056505936.1">
    <property type="nucleotide sequence ID" value="XM_056640179.1"/>
</dbReference>
<dbReference type="EMBL" id="JAPQKT010000001">
    <property type="protein sequence ID" value="KAJ5242932.1"/>
    <property type="molecule type" value="Genomic_DNA"/>
</dbReference>
<dbReference type="GeneID" id="81379346"/>
<keyword evidence="1" id="KW-0472">Membrane</keyword>
<keyword evidence="1" id="KW-0812">Transmembrane</keyword>
<feature type="transmembrane region" description="Helical" evidence="1">
    <location>
        <begin position="74"/>
        <end position="94"/>
    </location>
</feature>
<reference evidence="2" key="1">
    <citation type="submission" date="2022-11" db="EMBL/GenBank/DDBJ databases">
        <authorList>
            <person name="Petersen C."/>
        </authorList>
    </citation>
    <scope>NUCLEOTIDE SEQUENCE</scope>
    <source>
        <strain evidence="2">IBT 23319</strain>
    </source>
</reference>
<organism evidence="2 3">
    <name type="scientific">Penicillium citrinum</name>
    <dbReference type="NCBI Taxonomy" id="5077"/>
    <lineage>
        <taxon>Eukaryota</taxon>
        <taxon>Fungi</taxon>
        <taxon>Dikarya</taxon>
        <taxon>Ascomycota</taxon>
        <taxon>Pezizomycotina</taxon>
        <taxon>Eurotiomycetes</taxon>
        <taxon>Eurotiomycetidae</taxon>
        <taxon>Eurotiales</taxon>
        <taxon>Aspergillaceae</taxon>
        <taxon>Penicillium</taxon>
    </lineage>
</organism>
<sequence>MSRSTSDNSLSSEDARNLDVANCRDTIPKQPTRRFCPKDSDFRVTRAQARIGYQASRRWLAKDETQFRGIRQGVLCFASILSMYLLFTLVFSVIEGTSTIGLQLSAISKFPVLLTRRLPKHCRC</sequence>
<evidence type="ECO:0000313" key="3">
    <source>
        <dbReference type="Proteomes" id="UP001147733"/>
    </source>
</evidence>
<name>A0A9W9TVF1_PENCI</name>